<evidence type="ECO:0000313" key="2">
    <source>
        <dbReference type="EMBL" id="EOB15310.1"/>
    </source>
</evidence>
<gene>
    <name evidence="2" type="ORF">NBO_6g0061</name>
</gene>
<evidence type="ECO:0008006" key="4">
    <source>
        <dbReference type="Google" id="ProtNLM"/>
    </source>
</evidence>
<proteinExistence type="predicted"/>
<dbReference type="Gene3D" id="2.80.10.50">
    <property type="match status" value="1"/>
</dbReference>
<protein>
    <recommendedName>
        <fullName evidence="4">Ricin B lectin domain-containing protein</fullName>
    </recommendedName>
</protein>
<name>R0MM59_NOSB1</name>
<dbReference type="HOGENOM" id="CLU_090065_1_0_1"/>
<organism evidence="2 3">
    <name type="scientific">Nosema bombycis (strain CQ1 / CVCC 102059)</name>
    <name type="common">Microsporidian parasite</name>
    <name type="synonym">Pebrine of silkworm</name>
    <dbReference type="NCBI Taxonomy" id="578461"/>
    <lineage>
        <taxon>Eukaryota</taxon>
        <taxon>Fungi</taxon>
        <taxon>Fungi incertae sedis</taxon>
        <taxon>Microsporidia</taxon>
        <taxon>Nosematidae</taxon>
        <taxon>Nosema</taxon>
    </lineage>
</organism>
<dbReference type="SUPFAM" id="SSF50370">
    <property type="entry name" value="Ricin B-like lectins"/>
    <property type="match status" value="1"/>
</dbReference>
<sequence>MFFTSWLFLGFSRSILIKHPAENKFMTLVTEPCTFVKLTSDIREAVDLTFTDHANGLLFIKETHNPSQVFNISSTKKLRLYAFSGLETQQFSLKMVDTENYVIMNRGECLEFDQKTSYILLKPCTHSDYQLFTIKESWSENEDVYPYDNKYYENNFRQLEPETSYHYLSEPTYQTKNPVTNTTRSRYAY</sequence>
<reference evidence="2 3" key="1">
    <citation type="journal article" date="2013" name="BMC Genomics">
        <title>Comparative genomics of parasitic silkworm microsporidia reveal an association between genome expansion and host adaptation.</title>
        <authorList>
            <person name="Pan G."/>
            <person name="Xu J."/>
            <person name="Li T."/>
            <person name="Xia Q."/>
            <person name="Liu S.L."/>
            <person name="Zhang G."/>
            <person name="Li S."/>
            <person name="Li C."/>
            <person name="Liu H."/>
            <person name="Yang L."/>
            <person name="Liu T."/>
            <person name="Zhang X."/>
            <person name="Wu Z."/>
            <person name="Fan W."/>
            <person name="Dang X."/>
            <person name="Xiang H."/>
            <person name="Tao M."/>
            <person name="Li Y."/>
            <person name="Hu J."/>
            <person name="Li Z."/>
            <person name="Lin L."/>
            <person name="Luo J."/>
            <person name="Geng L."/>
            <person name="Wang L."/>
            <person name="Long M."/>
            <person name="Wan Y."/>
            <person name="He N."/>
            <person name="Zhang Z."/>
            <person name="Lu C."/>
            <person name="Keeling P.J."/>
            <person name="Wang J."/>
            <person name="Xiang Z."/>
            <person name="Zhou Z."/>
        </authorList>
    </citation>
    <scope>NUCLEOTIDE SEQUENCE [LARGE SCALE GENOMIC DNA]</scope>
    <source>
        <strain evidence="3">CQ1 / CVCC 102059</strain>
    </source>
</reference>
<dbReference type="VEuPathDB" id="MicrosporidiaDB:NBO_6g0061"/>
<keyword evidence="1" id="KW-0732">Signal</keyword>
<dbReference type="Proteomes" id="UP000016927">
    <property type="component" value="Unassembled WGS sequence"/>
</dbReference>
<feature type="signal peptide" evidence="1">
    <location>
        <begin position="1"/>
        <end position="17"/>
    </location>
</feature>
<dbReference type="EMBL" id="KB908914">
    <property type="protein sequence ID" value="EOB15310.1"/>
    <property type="molecule type" value="Genomic_DNA"/>
</dbReference>
<feature type="chain" id="PRO_5004345172" description="Ricin B lectin domain-containing protein" evidence="1">
    <location>
        <begin position="18"/>
        <end position="189"/>
    </location>
</feature>
<evidence type="ECO:0000313" key="3">
    <source>
        <dbReference type="Proteomes" id="UP000016927"/>
    </source>
</evidence>
<dbReference type="OrthoDB" id="2200999at2759"/>
<keyword evidence="3" id="KW-1185">Reference proteome</keyword>
<dbReference type="InterPro" id="IPR035992">
    <property type="entry name" value="Ricin_B-like_lectins"/>
</dbReference>
<dbReference type="AlphaFoldDB" id="R0MM59"/>
<evidence type="ECO:0000256" key="1">
    <source>
        <dbReference type="SAM" id="SignalP"/>
    </source>
</evidence>
<accession>R0MM59</accession>